<accession>Q5DN23</accession>
<gene>
    <name evidence="5" type="ORF">JL001p82</name>
</gene>
<dbReference type="EMBL" id="AY576273">
    <property type="protein sequence ID" value="AAT69476.1"/>
    <property type="molecule type" value="Genomic_DNA"/>
</dbReference>
<sequence>MTERIDIVISERGARTVNRSIRDIGTGAEATARRINLLRSALGLIGGAAVIQTFGRLADSFTLIQNRLRLVTTGTENLAEVTDRLFGISNRTRVGFEETGELYARLAQATKDLGTSQEDLLQFTESLNQAVILSGASAQEAQAGILQLSQGLASGALRGDELRSVLEQLPAVADVIARSLGVTRGELRQLGTDGEITAEVVLNAFREAAEGLDRDFATTVPTIGQAFTVLRNNVLQAVGAFDAATGASAAFASAILTIANNIPTVINVIQTIVQLIGVQLARIAIPAAIVAFRALTAAIAANPLGLLLTVIATAISALIAFSDQLNQAGGAFRQLATTVQAVVQLISSGFQQIFAALQAVFPPLQQFESVWPAIAAAANNAILLIVEGFDILVAAGAGAVEAIVAAWNNLPGAFIEIATAAIEGAVRVVQAGVNQIIGLINSIPFVDGAVGEVNFSGITDALSGLRESTGSPLATGFSEGFDAQRGQITERLEGIRQTIEATNRLRDTEQELQTTLRGTIDEVENLNTANQNSVAASGAAADALGSGGGGLGGAARSAAKDVEDLAETVDESSNFMQSALETTFNAASSALSNFVRTGEFDFEQFTRSLLADLTQLAANQLLQQLLGGGGGGGGGGIFGGLFGGGGGLFGGGGGLFGGLGGLFGFNNGGSILIGGQGGIDNNLLSINNRPVARVSRGETIDVNPRGQGGGNNRPVTVNFAVTTPTGEIPLQTQNQLAAKAVLALNTADRRNN</sequence>
<evidence type="ECO:0000313" key="6">
    <source>
        <dbReference type="Proteomes" id="UP000000993"/>
    </source>
</evidence>
<organism evidence="5 6">
    <name type="scientific">Alphaproteobacteria phage PhiJL001</name>
    <dbReference type="NCBI Taxonomy" id="2681607"/>
    <lineage>
        <taxon>Viruses</taxon>
        <taxon>Duplodnaviria</taxon>
        <taxon>Heunggongvirae</taxon>
        <taxon>Uroviricota</taxon>
        <taxon>Caudoviricetes</taxon>
        <taxon>Mesyanzhinovviridae</taxon>
        <taxon>Keylargovirus</taxon>
        <taxon>Keylargovirus JL001</taxon>
    </lineage>
</organism>
<dbReference type="NCBIfam" id="TIGR02675">
    <property type="entry name" value="tape_meas_nterm"/>
    <property type="match status" value="1"/>
</dbReference>
<feature type="transmembrane region" description="Helical" evidence="2">
    <location>
        <begin position="272"/>
        <end position="292"/>
    </location>
</feature>
<feature type="domain" description="Tape measure protein N-terminal" evidence="4">
    <location>
        <begin position="55"/>
        <end position="242"/>
    </location>
</feature>
<name>Q5DN23_9CAUD</name>
<keyword evidence="2" id="KW-0472">Membrane</keyword>
<protein>
    <submittedName>
        <fullName evidence="5">Tail length tape measure protein</fullName>
    </submittedName>
</protein>
<dbReference type="KEGG" id="vg:3342430"/>
<reference evidence="5 6" key="1">
    <citation type="journal article" date="2005" name="Appl. Environ. Microbiol.">
        <title>Genomic analysis of bacteriophage PhiJL001: insights into its interaction with a sponge-associated alpha-proteobacterium.</title>
        <authorList>
            <person name="Lohr J.E."/>
            <person name="Chen F."/>
            <person name="Hill R.T."/>
        </authorList>
    </citation>
    <scope>NUCLEOTIDE SEQUENCE</scope>
</reference>
<feature type="domain" description="Bacteriophage tail tape measure C-terminal" evidence="3">
    <location>
        <begin position="562"/>
        <end position="626"/>
    </location>
</feature>
<dbReference type="InterPro" id="IPR013491">
    <property type="entry name" value="Tape_meas_N"/>
</dbReference>
<keyword evidence="6" id="KW-1185">Reference proteome</keyword>
<evidence type="ECO:0000259" key="4">
    <source>
        <dbReference type="Pfam" id="PF20155"/>
    </source>
</evidence>
<keyword evidence="2" id="KW-0812">Transmembrane</keyword>
<dbReference type="Proteomes" id="UP000000993">
    <property type="component" value="Segment"/>
</dbReference>
<evidence type="ECO:0000256" key="1">
    <source>
        <dbReference type="ARBA" id="ARBA00022465"/>
    </source>
</evidence>
<dbReference type="GO" id="GO:0098003">
    <property type="term" value="P:viral tail assembly"/>
    <property type="evidence" value="ECO:0007669"/>
    <property type="project" value="UniProtKB-KW"/>
</dbReference>
<dbReference type="GeneID" id="3342430"/>
<dbReference type="RefSeq" id="YP_224006.1">
    <property type="nucleotide sequence ID" value="NC_006938.1"/>
</dbReference>
<keyword evidence="1" id="KW-1245">Viral tail assembly</keyword>
<evidence type="ECO:0000313" key="5">
    <source>
        <dbReference type="EMBL" id="AAT69476.1"/>
    </source>
</evidence>
<dbReference type="Pfam" id="PF09718">
    <property type="entry name" value="Tape_meas_lam_C"/>
    <property type="match status" value="1"/>
</dbReference>
<dbReference type="InterPro" id="IPR006431">
    <property type="entry name" value="Phage_tape_meas_C"/>
</dbReference>
<dbReference type="Pfam" id="PF20155">
    <property type="entry name" value="TMP_3"/>
    <property type="match status" value="1"/>
</dbReference>
<proteinExistence type="predicted"/>
<feature type="transmembrane region" description="Helical" evidence="2">
    <location>
        <begin position="304"/>
        <end position="322"/>
    </location>
</feature>
<evidence type="ECO:0000256" key="2">
    <source>
        <dbReference type="SAM" id="Phobius"/>
    </source>
</evidence>
<evidence type="ECO:0000259" key="3">
    <source>
        <dbReference type="Pfam" id="PF09718"/>
    </source>
</evidence>
<keyword evidence="2" id="KW-1133">Transmembrane helix</keyword>
<keyword evidence="1" id="KW-1188">Viral release from host cell</keyword>